<dbReference type="InterPro" id="IPR042206">
    <property type="entry name" value="CRISPR-assoc_Cas1_C"/>
</dbReference>
<evidence type="ECO:0000256" key="6">
    <source>
        <dbReference type="ARBA" id="ARBA00023118"/>
    </source>
</evidence>
<evidence type="ECO:0000256" key="4">
    <source>
        <dbReference type="ARBA" id="ARBA00022801"/>
    </source>
</evidence>
<comment type="cofactor">
    <cofactor evidence="9">
        <name>Mg(2+)</name>
        <dbReference type="ChEBI" id="CHEBI:18420"/>
    </cofactor>
    <cofactor evidence="9">
        <name>Mn(2+)</name>
        <dbReference type="ChEBI" id="CHEBI:29035"/>
    </cofactor>
</comment>
<keyword evidence="2 9" id="KW-0479">Metal-binding</keyword>
<dbReference type="NCBIfam" id="TIGR00287">
    <property type="entry name" value="cas1"/>
    <property type="match status" value="1"/>
</dbReference>
<feature type="binding site" evidence="9">
    <location>
        <position position="273"/>
    </location>
    <ligand>
        <name>Mn(2+)</name>
        <dbReference type="ChEBI" id="CHEBI:29035"/>
    </ligand>
</feature>
<evidence type="ECO:0000256" key="5">
    <source>
        <dbReference type="ARBA" id="ARBA00022842"/>
    </source>
</evidence>
<feature type="binding site" evidence="9">
    <location>
        <position position="187"/>
    </location>
    <ligand>
        <name>Mn(2+)</name>
        <dbReference type="ChEBI" id="CHEBI:29035"/>
    </ligand>
</feature>
<evidence type="ECO:0000256" key="7">
    <source>
        <dbReference type="ARBA" id="ARBA00023125"/>
    </source>
</evidence>
<evidence type="ECO:0000313" key="10">
    <source>
        <dbReference type="EMBL" id="HGI44388.1"/>
    </source>
</evidence>
<name>A0A7C4FF06_THEPE</name>
<reference evidence="10" key="1">
    <citation type="journal article" date="2020" name="mSystems">
        <title>Genome- and Community-Level Interaction Insights into Carbon Utilization and Element Cycling Functions of Hydrothermarchaeota in Hydrothermal Sediment.</title>
        <authorList>
            <person name="Zhou Z."/>
            <person name="Liu Y."/>
            <person name="Xu W."/>
            <person name="Pan J."/>
            <person name="Luo Z.H."/>
            <person name="Li M."/>
        </authorList>
    </citation>
    <scope>NUCLEOTIDE SEQUENCE [LARGE SCALE GENOMIC DNA]</scope>
    <source>
        <strain evidence="10">SpSt-735</strain>
    </source>
</reference>
<evidence type="ECO:0000256" key="3">
    <source>
        <dbReference type="ARBA" id="ARBA00022759"/>
    </source>
</evidence>
<sequence>MPPGVPLHPLLQGWQRVSLPRILYLNKHGALLAARGGELEVRVKEEGGWRVLARYPVSKVSAVVLAVEGVSVTGGALKLAALHGIDVCFMPSGKPLARLVPATYGGSVELWLKQVRQSLSKERRAELAKSFVEGKLHNQRALLRSAAKAEESAGRSPEPLREAVKAIERALAKLPSASTWREAGQVEAEAAQAYWQGVKHLLPPSLGFQRRLKRWDLAPGQKPDPFNAALNLGYAALLREVWSAVFAVGLNPYIGFLHARRPGRMSLVLDLMEEFRPIAVDRPLLRLARSKPSVLRQLSTPQSQEAARAVWKHVYDWMRGTKPPITQLILTQARKLARAVRDNTPYTPFKAKW</sequence>
<organism evidence="10">
    <name type="scientific">Thermofilum pendens</name>
    <dbReference type="NCBI Taxonomy" id="2269"/>
    <lineage>
        <taxon>Archaea</taxon>
        <taxon>Thermoproteota</taxon>
        <taxon>Thermoprotei</taxon>
        <taxon>Thermofilales</taxon>
        <taxon>Thermofilaceae</taxon>
        <taxon>Thermofilum</taxon>
    </lineage>
</organism>
<dbReference type="InterPro" id="IPR002729">
    <property type="entry name" value="CRISPR-assoc_Cas1"/>
</dbReference>
<dbReference type="EC" id="3.1.-.-" evidence="9"/>
<dbReference type="GO" id="GO:0043571">
    <property type="term" value="P:maintenance of CRISPR repeat elements"/>
    <property type="evidence" value="ECO:0007669"/>
    <property type="project" value="UniProtKB-UniRule"/>
</dbReference>
<evidence type="ECO:0000256" key="9">
    <source>
        <dbReference type="HAMAP-Rule" id="MF_01470"/>
    </source>
</evidence>
<protein>
    <recommendedName>
        <fullName evidence="9">CRISPR-associated endonuclease Cas1</fullName>
        <ecNumber evidence="9">3.1.-.-</ecNumber>
    </recommendedName>
</protein>
<dbReference type="HAMAP" id="MF_01470">
    <property type="entry name" value="Cas1"/>
    <property type="match status" value="1"/>
</dbReference>
<dbReference type="Gene3D" id="1.20.120.920">
    <property type="entry name" value="CRISPR-associated endonuclease Cas1, C-terminal domain"/>
    <property type="match status" value="1"/>
</dbReference>
<keyword evidence="3 9" id="KW-0255">Endonuclease</keyword>
<dbReference type="GO" id="GO:0016787">
    <property type="term" value="F:hydrolase activity"/>
    <property type="evidence" value="ECO:0007669"/>
    <property type="project" value="UniProtKB-KW"/>
</dbReference>
<dbReference type="PANTHER" id="PTHR34353">
    <property type="entry name" value="CRISPR-ASSOCIATED ENDONUCLEASE CAS1 1"/>
    <property type="match status" value="1"/>
</dbReference>
<dbReference type="Pfam" id="PF01867">
    <property type="entry name" value="Cas_Cas1"/>
    <property type="match status" value="1"/>
</dbReference>
<dbReference type="GO" id="GO:0046872">
    <property type="term" value="F:metal ion binding"/>
    <property type="evidence" value="ECO:0007669"/>
    <property type="project" value="UniProtKB-UniRule"/>
</dbReference>
<keyword evidence="8 9" id="KW-0464">Manganese</keyword>
<comment type="subunit">
    <text evidence="9">Homodimer, forms a heterotetramer with a Cas2 homodimer.</text>
</comment>
<comment type="function">
    <text evidence="9">CRISPR (clustered regularly interspaced short palindromic repeat), is an adaptive immune system that provides protection against mobile genetic elements (viruses, transposable elements and conjugative plasmids). CRISPR clusters contain spacers, sequences complementary to antecedent mobile elements, and target invading nucleic acids. CRISPR clusters are transcribed and processed into CRISPR RNA (crRNA). Acts as a dsDNA endonuclease. Involved in the integration of spacer DNA into the CRISPR cassette.</text>
</comment>
<dbReference type="PANTHER" id="PTHR34353:SF2">
    <property type="entry name" value="CRISPR-ASSOCIATED ENDONUCLEASE CAS1 1"/>
    <property type="match status" value="1"/>
</dbReference>
<keyword evidence="4 9" id="KW-0378">Hydrolase</keyword>
<accession>A0A7C4FF06</accession>
<dbReference type="GO" id="GO:0004519">
    <property type="term" value="F:endonuclease activity"/>
    <property type="evidence" value="ECO:0007669"/>
    <property type="project" value="UniProtKB-UniRule"/>
</dbReference>
<feature type="binding site" evidence="9">
    <location>
        <position position="258"/>
    </location>
    <ligand>
        <name>Mn(2+)</name>
        <dbReference type="ChEBI" id="CHEBI:29035"/>
    </ligand>
</feature>
<dbReference type="CDD" id="cd09634">
    <property type="entry name" value="Cas1_I-II-III"/>
    <property type="match status" value="1"/>
</dbReference>
<dbReference type="Gene3D" id="3.100.10.20">
    <property type="entry name" value="CRISPR-associated endonuclease Cas1, N-terminal domain"/>
    <property type="match status" value="1"/>
</dbReference>
<evidence type="ECO:0000256" key="2">
    <source>
        <dbReference type="ARBA" id="ARBA00022723"/>
    </source>
</evidence>
<comment type="caution">
    <text evidence="10">The sequence shown here is derived from an EMBL/GenBank/DDBJ whole genome shotgun (WGS) entry which is preliminary data.</text>
</comment>
<dbReference type="AlphaFoldDB" id="A0A7C4FF06"/>
<dbReference type="InterPro" id="IPR042211">
    <property type="entry name" value="CRISPR-assoc_Cas1_N"/>
</dbReference>
<proteinExistence type="inferred from homology"/>
<keyword evidence="5 9" id="KW-0460">Magnesium</keyword>
<keyword evidence="1 9" id="KW-0540">Nuclease</keyword>
<dbReference type="InterPro" id="IPR050646">
    <property type="entry name" value="Cas1"/>
</dbReference>
<evidence type="ECO:0000256" key="1">
    <source>
        <dbReference type="ARBA" id="ARBA00022722"/>
    </source>
</evidence>
<keyword evidence="7 9" id="KW-0238">DNA-binding</keyword>
<gene>
    <name evidence="9 10" type="primary">cas1</name>
    <name evidence="10" type="ORF">ENV17_08405</name>
</gene>
<dbReference type="EMBL" id="DTFI01000249">
    <property type="protein sequence ID" value="HGI44388.1"/>
    <property type="molecule type" value="Genomic_DNA"/>
</dbReference>
<comment type="similarity">
    <text evidence="9">Belongs to the CRISPR-associated endonuclease Cas1 family.</text>
</comment>
<evidence type="ECO:0000256" key="8">
    <source>
        <dbReference type="ARBA" id="ARBA00023211"/>
    </source>
</evidence>
<keyword evidence="6 9" id="KW-0051">Antiviral defense</keyword>
<dbReference type="GO" id="GO:0051607">
    <property type="term" value="P:defense response to virus"/>
    <property type="evidence" value="ECO:0007669"/>
    <property type="project" value="UniProtKB-UniRule"/>
</dbReference>
<dbReference type="GO" id="GO:0003677">
    <property type="term" value="F:DNA binding"/>
    <property type="evidence" value="ECO:0007669"/>
    <property type="project" value="UniProtKB-KW"/>
</dbReference>